<proteinExistence type="predicted"/>
<protein>
    <submittedName>
        <fullName evidence="2">Nuclear transport factor 2 family protein</fullName>
    </submittedName>
</protein>
<keyword evidence="3" id="KW-1185">Reference proteome</keyword>
<reference evidence="2 3" key="1">
    <citation type="submission" date="2024-04" db="EMBL/GenBank/DDBJ databases">
        <title>Draft genome sequence of Pseudoxanthomonas putridarboris WD12.</title>
        <authorList>
            <person name="Oh J."/>
        </authorList>
    </citation>
    <scope>NUCLEOTIDE SEQUENCE [LARGE SCALE GENOMIC DNA]</scope>
    <source>
        <strain evidence="2 3">WD12</strain>
    </source>
</reference>
<evidence type="ECO:0000313" key="3">
    <source>
        <dbReference type="Proteomes" id="UP001459204"/>
    </source>
</evidence>
<dbReference type="SUPFAM" id="SSF54427">
    <property type="entry name" value="NTF2-like"/>
    <property type="match status" value="1"/>
</dbReference>
<evidence type="ECO:0000313" key="2">
    <source>
        <dbReference type="EMBL" id="MEL1266313.1"/>
    </source>
</evidence>
<dbReference type="InterPro" id="IPR032710">
    <property type="entry name" value="NTF2-like_dom_sf"/>
</dbReference>
<dbReference type="EMBL" id="JBBWWT010000014">
    <property type="protein sequence ID" value="MEL1266313.1"/>
    <property type="molecule type" value="Genomic_DNA"/>
</dbReference>
<feature type="domain" description="SnoaL-like" evidence="1">
    <location>
        <begin position="12"/>
        <end position="96"/>
    </location>
</feature>
<dbReference type="Proteomes" id="UP001459204">
    <property type="component" value="Unassembled WGS sequence"/>
</dbReference>
<evidence type="ECO:0000259" key="1">
    <source>
        <dbReference type="Pfam" id="PF12680"/>
    </source>
</evidence>
<dbReference type="RefSeq" id="WP_341727483.1">
    <property type="nucleotide sequence ID" value="NZ_JBBWWT010000014.1"/>
</dbReference>
<dbReference type="Gene3D" id="3.10.450.50">
    <property type="match status" value="1"/>
</dbReference>
<comment type="caution">
    <text evidence="2">The sequence shown here is derived from an EMBL/GenBank/DDBJ whole genome shotgun (WGS) entry which is preliminary data.</text>
</comment>
<dbReference type="InterPro" id="IPR037401">
    <property type="entry name" value="SnoaL-like"/>
</dbReference>
<name>A0ABU9J6F2_9GAMM</name>
<organism evidence="2 3">
    <name type="scientific">Pseudoxanthomonas putridarboris</name>
    <dbReference type="NCBI Taxonomy" id="752605"/>
    <lineage>
        <taxon>Bacteria</taxon>
        <taxon>Pseudomonadati</taxon>
        <taxon>Pseudomonadota</taxon>
        <taxon>Gammaproteobacteria</taxon>
        <taxon>Lysobacterales</taxon>
        <taxon>Lysobacteraceae</taxon>
        <taxon>Pseudoxanthomonas</taxon>
    </lineage>
</organism>
<sequence>MNVELPEPVALYLSEENADGVDCIERCFTADAEVRDEGQAIRGWEAIRAWKRSAKARYQYRVEPLSAERQGEQLRVHVRTTGNFPGSPVELDYTIVLAGDRIASLEIRG</sequence>
<accession>A0ABU9J6F2</accession>
<dbReference type="Pfam" id="PF12680">
    <property type="entry name" value="SnoaL_2"/>
    <property type="match status" value="1"/>
</dbReference>
<gene>
    <name evidence="2" type="ORF">AAD027_18325</name>
</gene>